<evidence type="ECO:0000256" key="2">
    <source>
        <dbReference type="SAM" id="SignalP"/>
    </source>
</evidence>
<feature type="region of interest" description="Disordered" evidence="1">
    <location>
        <begin position="58"/>
        <end position="97"/>
    </location>
</feature>
<dbReference type="Proteomes" id="UP001221757">
    <property type="component" value="Unassembled WGS sequence"/>
</dbReference>
<keyword evidence="2" id="KW-0732">Signal</keyword>
<gene>
    <name evidence="3" type="ORF">B0H17DRAFT_1032399</name>
</gene>
<comment type="caution">
    <text evidence="3">The sequence shown here is derived from an EMBL/GenBank/DDBJ whole genome shotgun (WGS) entry which is preliminary data.</text>
</comment>
<evidence type="ECO:0000313" key="3">
    <source>
        <dbReference type="EMBL" id="KAJ7707324.1"/>
    </source>
</evidence>
<evidence type="ECO:0008006" key="5">
    <source>
        <dbReference type="Google" id="ProtNLM"/>
    </source>
</evidence>
<keyword evidence="4" id="KW-1185">Reference proteome</keyword>
<accession>A0AAD7MA31</accession>
<sequence>MIFLLVLSFTSFTSDTASPPQHCPLFRYAVAVCIPDISRQCHPPPARRVASCRVVSSKSPPSLRLSKSRPRMPRVSPRFASHPLTRTHLRNHRESLDRRGPESALICGIHPCCPLKSTSTVASWSHHLPK</sequence>
<evidence type="ECO:0000313" key="4">
    <source>
        <dbReference type="Proteomes" id="UP001221757"/>
    </source>
</evidence>
<feature type="chain" id="PRO_5042032331" description="Secreted protein" evidence="2">
    <location>
        <begin position="18"/>
        <end position="130"/>
    </location>
</feature>
<protein>
    <recommendedName>
        <fullName evidence="5">Secreted protein</fullName>
    </recommendedName>
</protein>
<evidence type="ECO:0000256" key="1">
    <source>
        <dbReference type="SAM" id="MobiDB-lite"/>
    </source>
</evidence>
<feature type="signal peptide" evidence="2">
    <location>
        <begin position="1"/>
        <end position="17"/>
    </location>
</feature>
<dbReference type="AlphaFoldDB" id="A0AAD7MA31"/>
<reference evidence="3" key="1">
    <citation type="submission" date="2023-03" db="EMBL/GenBank/DDBJ databases">
        <title>Massive genome expansion in bonnet fungi (Mycena s.s.) driven by repeated elements and novel gene families across ecological guilds.</title>
        <authorList>
            <consortium name="Lawrence Berkeley National Laboratory"/>
            <person name="Harder C.B."/>
            <person name="Miyauchi S."/>
            <person name="Viragh M."/>
            <person name="Kuo A."/>
            <person name="Thoen E."/>
            <person name="Andreopoulos B."/>
            <person name="Lu D."/>
            <person name="Skrede I."/>
            <person name="Drula E."/>
            <person name="Henrissat B."/>
            <person name="Morin E."/>
            <person name="Kohler A."/>
            <person name="Barry K."/>
            <person name="LaButti K."/>
            <person name="Morin E."/>
            <person name="Salamov A."/>
            <person name="Lipzen A."/>
            <person name="Mereny Z."/>
            <person name="Hegedus B."/>
            <person name="Baldrian P."/>
            <person name="Stursova M."/>
            <person name="Weitz H."/>
            <person name="Taylor A."/>
            <person name="Grigoriev I.V."/>
            <person name="Nagy L.G."/>
            <person name="Martin F."/>
            <person name="Kauserud H."/>
        </authorList>
    </citation>
    <scope>NUCLEOTIDE SEQUENCE</scope>
    <source>
        <strain evidence="3">CBHHK067</strain>
    </source>
</reference>
<organism evidence="3 4">
    <name type="scientific">Mycena rosella</name>
    <name type="common">Pink bonnet</name>
    <name type="synonym">Agaricus rosellus</name>
    <dbReference type="NCBI Taxonomy" id="1033263"/>
    <lineage>
        <taxon>Eukaryota</taxon>
        <taxon>Fungi</taxon>
        <taxon>Dikarya</taxon>
        <taxon>Basidiomycota</taxon>
        <taxon>Agaricomycotina</taxon>
        <taxon>Agaricomycetes</taxon>
        <taxon>Agaricomycetidae</taxon>
        <taxon>Agaricales</taxon>
        <taxon>Marasmiineae</taxon>
        <taxon>Mycenaceae</taxon>
        <taxon>Mycena</taxon>
    </lineage>
</organism>
<proteinExistence type="predicted"/>
<name>A0AAD7MA31_MYCRO</name>
<dbReference type="EMBL" id="JARKIE010000005">
    <property type="protein sequence ID" value="KAJ7707324.1"/>
    <property type="molecule type" value="Genomic_DNA"/>
</dbReference>